<dbReference type="OrthoDB" id="9796032at2"/>
<dbReference type="AlphaFoldDB" id="A0A0E1QGR3"/>
<evidence type="ECO:0000313" key="9">
    <source>
        <dbReference type="Proteomes" id="UP000478995"/>
    </source>
</evidence>
<dbReference type="OMA" id="TWRLCLM"/>
<comment type="catalytic activity">
    <reaction evidence="1">
        <text>a 2'-deoxyribonucleoside 5'-phosphate + H2O = a 2'-deoxyribonucleoside + phosphate</text>
        <dbReference type="Rhea" id="RHEA:36167"/>
        <dbReference type="ChEBI" id="CHEBI:15377"/>
        <dbReference type="ChEBI" id="CHEBI:18274"/>
        <dbReference type="ChEBI" id="CHEBI:43474"/>
        <dbReference type="ChEBI" id="CHEBI:65317"/>
        <dbReference type="EC" id="3.1.3.89"/>
    </reaction>
</comment>
<keyword evidence="6" id="KW-0479">Metal-binding</keyword>
<sequence length="186" mass="21485">MYIKQLIKFMSIAEKLKNNTRHSWTSDGRQESVAEHSWRLSLMAYLVKDEYPDADINKVILMCICHDLGEAITGDIPAFYKTESDEAVESNAVVKLLDSLPQPYNSELIALFKEMDEQQTLESKIYKALDKMETLIQHNEADLSTWIPLEYEVNLSYGAKEAAFSNYMKKLKETIYEDSIQKIQTE</sequence>
<gene>
    <name evidence="8" type="ORF">FC794_04185</name>
</gene>
<evidence type="ECO:0000256" key="5">
    <source>
        <dbReference type="ARBA" id="ARBA00012964"/>
    </source>
</evidence>
<dbReference type="InterPro" id="IPR039356">
    <property type="entry name" value="YfbR/HDDC2"/>
</dbReference>
<dbReference type="SUPFAM" id="SSF109604">
    <property type="entry name" value="HD-domain/PDEase-like"/>
    <property type="match status" value="1"/>
</dbReference>
<evidence type="ECO:0000256" key="1">
    <source>
        <dbReference type="ARBA" id="ARBA00001638"/>
    </source>
</evidence>
<comment type="cofactor">
    <cofactor evidence="2">
        <name>Mn(2+)</name>
        <dbReference type="ChEBI" id="CHEBI:29035"/>
    </cofactor>
</comment>
<protein>
    <recommendedName>
        <fullName evidence="5">5'-deoxynucleotidase</fullName>
        <ecNumber evidence="5">3.1.3.89</ecNumber>
    </recommendedName>
</protein>
<dbReference type="InterPro" id="IPR006674">
    <property type="entry name" value="HD_domain"/>
</dbReference>
<evidence type="ECO:0000256" key="3">
    <source>
        <dbReference type="ARBA" id="ARBA00001941"/>
    </source>
</evidence>
<evidence type="ECO:0000256" key="7">
    <source>
        <dbReference type="ARBA" id="ARBA00022801"/>
    </source>
</evidence>
<dbReference type="Gene3D" id="1.10.3210.10">
    <property type="entry name" value="Hypothetical protein af1432"/>
    <property type="match status" value="1"/>
</dbReference>
<dbReference type="InterPro" id="IPR003607">
    <property type="entry name" value="HD/PDEase_dom"/>
</dbReference>
<dbReference type="GO" id="GO:0005737">
    <property type="term" value="C:cytoplasm"/>
    <property type="evidence" value="ECO:0007669"/>
    <property type="project" value="TreeGrafter"/>
</dbReference>
<dbReference type="Pfam" id="PF13023">
    <property type="entry name" value="HD_3"/>
    <property type="match status" value="1"/>
</dbReference>
<dbReference type="RefSeq" id="WP_003358515.1">
    <property type="nucleotide sequence ID" value="NZ_AP014696.1"/>
</dbReference>
<keyword evidence="7" id="KW-0378">Hydrolase</keyword>
<dbReference type="Proteomes" id="UP000478995">
    <property type="component" value="Unassembled WGS sequence"/>
</dbReference>
<comment type="caution">
    <text evidence="8">The sequence shown here is derived from an EMBL/GenBank/DDBJ whole genome shotgun (WGS) entry which is preliminary data.</text>
</comment>
<proteinExistence type="predicted"/>
<evidence type="ECO:0000256" key="2">
    <source>
        <dbReference type="ARBA" id="ARBA00001936"/>
    </source>
</evidence>
<dbReference type="EMBL" id="SWOY01000001">
    <property type="protein sequence ID" value="NFG16010.1"/>
    <property type="molecule type" value="Genomic_DNA"/>
</dbReference>
<comment type="cofactor">
    <cofactor evidence="3">
        <name>Co(2+)</name>
        <dbReference type="ChEBI" id="CHEBI:48828"/>
    </cofactor>
</comment>
<dbReference type="GO" id="GO:0002953">
    <property type="term" value="F:5'-deoxynucleotidase activity"/>
    <property type="evidence" value="ECO:0007669"/>
    <property type="project" value="UniProtKB-EC"/>
</dbReference>
<accession>A0A0E1QGR3</accession>
<evidence type="ECO:0000256" key="6">
    <source>
        <dbReference type="ARBA" id="ARBA00022723"/>
    </source>
</evidence>
<dbReference type="EC" id="3.1.3.89" evidence="5"/>
<dbReference type="GO" id="GO:0046872">
    <property type="term" value="F:metal ion binding"/>
    <property type="evidence" value="ECO:0007669"/>
    <property type="project" value="UniProtKB-KW"/>
</dbReference>
<organism evidence="8 9">
    <name type="scientific">Clostridium botulinum</name>
    <dbReference type="NCBI Taxonomy" id="1491"/>
    <lineage>
        <taxon>Bacteria</taxon>
        <taxon>Bacillati</taxon>
        <taxon>Bacillota</taxon>
        <taxon>Clostridia</taxon>
        <taxon>Eubacteriales</taxon>
        <taxon>Clostridiaceae</taxon>
        <taxon>Clostridium</taxon>
    </lineage>
</organism>
<dbReference type="SMART" id="SM00471">
    <property type="entry name" value="HDc"/>
    <property type="match status" value="1"/>
</dbReference>
<evidence type="ECO:0000313" key="8">
    <source>
        <dbReference type="EMBL" id="NFG16010.1"/>
    </source>
</evidence>
<name>A0A0E1QGR3_CLOBO</name>
<reference evidence="8 9" key="1">
    <citation type="submission" date="2019-04" db="EMBL/GenBank/DDBJ databases">
        <title>Genome sequencing of Clostridium botulinum Groups I-IV and Clostridium butyricum.</title>
        <authorList>
            <person name="Brunt J."/>
            <person name="Van Vliet A.H.M."/>
            <person name="Stringer S.C."/>
            <person name="Carter A.T."/>
            <person name="Peck M.W."/>
        </authorList>
    </citation>
    <scope>NUCLEOTIDE SEQUENCE [LARGE SCALE GENOMIC DNA]</scope>
    <source>
        <strain evidence="8 9">IFR 18/037</strain>
    </source>
</reference>
<dbReference type="GeneID" id="5185847"/>
<dbReference type="PANTHER" id="PTHR11845">
    <property type="entry name" value="5'-DEOXYNUCLEOTIDASE HDDC2"/>
    <property type="match status" value="1"/>
</dbReference>
<dbReference type="PANTHER" id="PTHR11845:SF13">
    <property type="entry name" value="5'-DEOXYNUCLEOTIDASE HDDC2"/>
    <property type="match status" value="1"/>
</dbReference>
<comment type="subunit">
    <text evidence="4">Homodimer.</text>
</comment>
<evidence type="ECO:0000256" key="4">
    <source>
        <dbReference type="ARBA" id="ARBA00011738"/>
    </source>
</evidence>